<evidence type="ECO:0000256" key="1">
    <source>
        <dbReference type="SAM" id="MobiDB-lite"/>
    </source>
</evidence>
<protein>
    <submittedName>
        <fullName evidence="4">PQQ-dependent sugar dehydrogenase</fullName>
    </submittedName>
</protein>
<proteinExistence type="predicted"/>
<dbReference type="EMBL" id="BAABHO010000014">
    <property type="protein sequence ID" value="GAA4787296.1"/>
    <property type="molecule type" value="Genomic_DNA"/>
</dbReference>
<feature type="region of interest" description="Disordered" evidence="1">
    <location>
        <begin position="26"/>
        <end position="72"/>
    </location>
</feature>
<dbReference type="SUPFAM" id="SSF63829">
    <property type="entry name" value="Calcium-dependent phosphotriesterase"/>
    <property type="match status" value="1"/>
</dbReference>
<comment type="caution">
    <text evidence="4">The sequence shown here is derived from an EMBL/GenBank/DDBJ whole genome shotgun (WGS) entry which is preliminary data.</text>
</comment>
<dbReference type="Proteomes" id="UP001500928">
    <property type="component" value="Unassembled WGS sequence"/>
</dbReference>
<evidence type="ECO:0000313" key="5">
    <source>
        <dbReference type="Proteomes" id="UP001500928"/>
    </source>
</evidence>
<sequence>MSGPARRVALVVALLAAVLAGCAQFPDAGSQPWRERPDLSAERAPQPQSPDTGEPTPPPGQSGPSVPPPCVDPDPQVVATCLAPLSAVVTLPGGQAALVAERTTGRILRVAPDEPPEPVATVPVDAAGDGGLSSLVLSPSYAEDQLIYAYATTAGGNAVFRIAPGDVPKPVLTGIPRGPSGNRGAVGVEPDGTLLVATGDAGDPAAATSPTSLAGKLLRIDPFGRPAPGTPAGSPIVGSGLHSPGDVCPDPATNVSWVTDRAGARDVLLAVRPGVAPGAEAAASPAWTWPDRPGVAGCAALPGTLVVGLQGSSAMFVLRPTPQGAFVGTPQAVLQGTYGRITGSDVASDGLIWFTTANKGGGGPVTPTDDRVVRIRPPSGGASGAD</sequence>
<evidence type="ECO:0000256" key="2">
    <source>
        <dbReference type="SAM" id="SignalP"/>
    </source>
</evidence>
<accession>A0ABP9AX89</accession>
<feature type="signal peptide" evidence="2">
    <location>
        <begin position="1"/>
        <end position="23"/>
    </location>
</feature>
<dbReference type="InterPro" id="IPR012938">
    <property type="entry name" value="Glc/Sorbosone_DH"/>
</dbReference>
<organism evidence="4 5">
    <name type="scientific">Actinomycetospora chlora</name>
    <dbReference type="NCBI Taxonomy" id="663608"/>
    <lineage>
        <taxon>Bacteria</taxon>
        <taxon>Bacillati</taxon>
        <taxon>Actinomycetota</taxon>
        <taxon>Actinomycetes</taxon>
        <taxon>Pseudonocardiales</taxon>
        <taxon>Pseudonocardiaceae</taxon>
        <taxon>Actinomycetospora</taxon>
    </lineage>
</organism>
<dbReference type="PROSITE" id="PS51257">
    <property type="entry name" value="PROKAR_LIPOPROTEIN"/>
    <property type="match status" value="1"/>
</dbReference>
<dbReference type="InterPro" id="IPR011042">
    <property type="entry name" value="6-blade_b-propeller_TolB-like"/>
</dbReference>
<keyword evidence="2" id="KW-0732">Signal</keyword>
<feature type="domain" description="Glucose/Sorbosone dehydrogenase" evidence="3">
    <location>
        <begin position="88"/>
        <end position="232"/>
    </location>
</feature>
<reference evidence="5" key="1">
    <citation type="journal article" date="2019" name="Int. J. Syst. Evol. Microbiol.">
        <title>The Global Catalogue of Microorganisms (GCM) 10K type strain sequencing project: providing services to taxonomists for standard genome sequencing and annotation.</title>
        <authorList>
            <consortium name="The Broad Institute Genomics Platform"/>
            <consortium name="The Broad Institute Genome Sequencing Center for Infectious Disease"/>
            <person name="Wu L."/>
            <person name="Ma J."/>
        </authorList>
    </citation>
    <scope>NUCLEOTIDE SEQUENCE [LARGE SCALE GENOMIC DNA]</scope>
    <source>
        <strain evidence="5">JCM 17979</strain>
    </source>
</reference>
<gene>
    <name evidence="4" type="ORF">GCM10023200_21850</name>
</gene>
<name>A0ABP9AX89_9PSEU</name>
<evidence type="ECO:0000259" key="3">
    <source>
        <dbReference type="Pfam" id="PF07995"/>
    </source>
</evidence>
<keyword evidence="5" id="KW-1185">Reference proteome</keyword>
<dbReference type="RefSeq" id="WP_345414069.1">
    <property type="nucleotide sequence ID" value="NZ_BAABHO010000014.1"/>
</dbReference>
<feature type="chain" id="PRO_5045160999" evidence="2">
    <location>
        <begin position="24"/>
        <end position="386"/>
    </location>
</feature>
<dbReference type="Pfam" id="PF07995">
    <property type="entry name" value="GSDH"/>
    <property type="match status" value="1"/>
</dbReference>
<dbReference type="Gene3D" id="2.120.10.30">
    <property type="entry name" value="TolB, C-terminal domain"/>
    <property type="match status" value="1"/>
</dbReference>
<evidence type="ECO:0000313" key="4">
    <source>
        <dbReference type="EMBL" id="GAA4787296.1"/>
    </source>
</evidence>
<feature type="compositionally biased region" description="Pro residues" evidence="1">
    <location>
        <begin position="55"/>
        <end position="72"/>
    </location>
</feature>